<dbReference type="OrthoDB" id="3700158at2"/>
<dbReference type="AlphaFoldDB" id="W7IR52"/>
<evidence type="ECO:0000313" key="2">
    <source>
        <dbReference type="EMBL" id="EWC63455.1"/>
    </source>
</evidence>
<evidence type="ECO:0000313" key="3">
    <source>
        <dbReference type="Proteomes" id="UP000019277"/>
    </source>
</evidence>
<name>W7IR52_9PSEU</name>
<sequence>MPDDNWKNVQLREAEADLDLALAALDATVAETAARFADTPETTLTDEDIELISAHNRGPDATPAQRALQTRIDAGELTWRDITSGRAAGAEGVQEALEAGLPQMRQAYALIEEGHTLNEIIAAGVPPEDDPDDFSGPIMRRR</sequence>
<gene>
    <name evidence="2" type="ORF">UO65_1132</name>
</gene>
<accession>W7IR52</accession>
<evidence type="ECO:0000256" key="1">
    <source>
        <dbReference type="SAM" id="MobiDB-lite"/>
    </source>
</evidence>
<protein>
    <submittedName>
        <fullName evidence="2">Uncharacterized protein</fullName>
    </submittedName>
</protein>
<comment type="caution">
    <text evidence="2">The sequence shown here is derived from an EMBL/GenBank/DDBJ whole genome shotgun (WGS) entry which is preliminary data.</text>
</comment>
<dbReference type="eggNOG" id="ENOG5031VNG">
    <property type="taxonomic scope" value="Bacteria"/>
</dbReference>
<reference evidence="2 3" key="1">
    <citation type="journal article" date="2014" name="Genome Announc.">
        <title>Draft Genome Sequence of the Antitrypanosomally Active Sponge-Associated Bacterium Actinokineospora sp. Strain EG49.</title>
        <authorList>
            <person name="Harjes J."/>
            <person name="Ryu T."/>
            <person name="Abdelmohsen U.R."/>
            <person name="Moitinho-Silva L."/>
            <person name="Horn H."/>
            <person name="Ravasi T."/>
            <person name="Hentschel U."/>
        </authorList>
    </citation>
    <scope>NUCLEOTIDE SEQUENCE [LARGE SCALE GENOMIC DNA]</scope>
    <source>
        <strain evidence="2 3">EG49</strain>
    </source>
</reference>
<dbReference type="EMBL" id="AYXG01000043">
    <property type="protein sequence ID" value="EWC63455.1"/>
    <property type="molecule type" value="Genomic_DNA"/>
</dbReference>
<keyword evidence="3" id="KW-1185">Reference proteome</keyword>
<dbReference type="Proteomes" id="UP000019277">
    <property type="component" value="Unassembled WGS sequence"/>
</dbReference>
<feature type="region of interest" description="Disordered" evidence="1">
    <location>
        <begin position="123"/>
        <end position="142"/>
    </location>
</feature>
<dbReference type="STRING" id="909613.UO65_1132"/>
<organism evidence="2 3">
    <name type="scientific">Actinokineospora spheciospongiae</name>
    <dbReference type="NCBI Taxonomy" id="909613"/>
    <lineage>
        <taxon>Bacteria</taxon>
        <taxon>Bacillati</taxon>
        <taxon>Actinomycetota</taxon>
        <taxon>Actinomycetes</taxon>
        <taxon>Pseudonocardiales</taxon>
        <taxon>Pseudonocardiaceae</taxon>
        <taxon>Actinokineospora</taxon>
    </lineage>
</organism>
<proteinExistence type="predicted"/>
<accession>A0A8E3BHV5</accession>
<dbReference type="RefSeq" id="WP_052020768.1">
    <property type="nucleotide sequence ID" value="NZ_AYXG01000043.1"/>
</dbReference>